<dbReference type="SUPFAM" id="SSF49695">
    <property type="entry name" value="gamma-Crystallin-like"/>
    <property type="match status" value="3"/>
</dbReference>
<protein>
    <recommendedName>
        <fullName evidence="4">Beta/gamma crystallin 'Greek key' domain-containing protein</fullName>
    </recommendedName>
</protein>
<proteinExistence type="inferred from homology"/>
<evidence type="ECO:0000313" key="5">
    <source>
        <dbReference type="EMBL" id="RJG19216.1"/>
    </source>
</evidence>
<keyword evidence="3" id="KW-0732">Signal</keyword>
<gene>
    <name evidence="5" type="ORF">D3872_08955</name>
</gene>
<comment type="caution">
    <text evidence="5">The sequence shown here is derived from an EMBL/GenBank/DDBJ whole genome shotgun (WGS) entry which is preliminary data.</text>
</comment>
<organism evidence="5 6">
    <name type="scientific">Massilia cavernae</name>
    <dbReference type="NCBI Taxonomy" id="2320864"/>
    <lineage>
        <taxon>Bacteria</taxon>
        <taxon>Pseudomonadati</taxon>
        <taxon>Pseudomonadota</taxon>
        <taxon>Betaproteobacteria</taxon>
        <taxon>Burkholderiales</taxon>
        <taxon>Oxalobacteraceae</taxon>
        <taxon>Telluria group</taxon>
        <taxon>Massilia</taxon>
    </lineage>
</organism>
<keyword evidence="6" id="KW-1185">Reference proteome</keyword>
<evidence type="ECO:0000256" key="3">
    <source>
        <dbReference type="SAM" id="SignalP"/>
    </source>
</evidence>
<feature type="domain" description="Beta/gamma crystallin 'Greek key'" evidence="4">
    <location>
        <begin position="122"/>
        <end position="162"/>
    </location>
</feature>
<evidence type="ECO:0000256" key="2">
    <source>
        <dbReference type="ARBA" id="ARBA00022737"/>
    </source>
</evidence>
<keyword evidence="2" id="KW-0677">Repeat</keyword>
<comment type="similarity">
    <text evidence="1">Belongs to the beta/gamma-crystallin family.</text>
</comment>
<dbReference type="SMART" id="SM00247">
    <property type="entry name" value="XTALbg"/>
    <property type="match status" value="5"/>
</dbReference>
<evidence type="ECO:0000256" key="1">
    <source>
        <dbReference type="ARBA" id="ARBA00009646"/>
    </source>
</evidence>
<feature type="domain" description="Beta/gamma crystallin 'Greek key'" evidence="4">
    <location>
        <begin position="27"/>
        <end position="67"/>
    </location>
</feature>
<feature type="chain" id="PRO_5019449648" description="Beta/gamma crystallin 'Greek key' domain-containing protein" evidence="3">
    <location>
        <begin position="24"/>
        <end position="496"/>
    </location>
</feature>
<dbReference type="OrthoDB" id="9150808at2"/>
<dbReference type="AlphaFoldDB" id="A0A418Y188"/>
<accession>A0A418Y188</accession>
<dbReference type="RefSeq" id="WP_119810439.1">
    <property type="nucleotide sequence ID" value="NZ_QYUP01000087.1"/>
</dbReference>
<evidence type="ECO:0000313" key="6">
    <source>
        <dbReference type="Proteomes" id="UP000284006"/>
    </source>
</evidence>
<feature type="domain" description="Beta/gamma crystallin 'Greek key'" evidence="4">
    <location>
        <begin position="452"/>
        <end position="492"/>
    </location>
</feature>
<dbReference type="Pfam" id="PF00030">
    <property type="entry name" value="Crystall"/>
    <property type="match status" value="5"/>
</dbReference>
<dbReference type="Gene3D" id="2.60.20.10">
    <property type="entry name" value="Crystallins"/>
    <property type="match status" value="5"/>
</dbReference>
<dbReference type="InterPro" id="IPR011024">
    <property type="entry name" value="G_crystallin-like"/>
</dbReference>
<sequence>MRTIRFLVFALLAVAGFSAPALAQDYGGISVYGDVDFRGPVVTLRQDEPDLGRLGLNDAISSVRVGPGEQWEACAEAFYRGRCFMINNDEPDLRRTPWNDMISSIRRVGGAGSVPPPAGDYGGISVYGDVDFRGPVVTLRQDEPDLGRIGLNDAISSVRVGPGEQWEACAEAFYRGRCFMISNDEPDLRRTPWNDMISSIRRVGGAGSAPPPAGDYGGISVYGDVDFRGPVVTLRQDEPDLGRVGLNDVISSVRVVPGEQWEACADAFYRGRCFMISSDEPDLRRTPWNDVISSIRRVGGADVPPYAQDGRPYDPAYGAEARRRWSVTLFDRTNFRGRSTVFGGAVPRLAASAESVAVTRGVWELCDRTNFRGHCVVFENSAPDLRVHNFRGRIASLRPVDPRSPPVPPPGEGQFLTFYDQRDFRGAAATFRGPVGYLSGNDRRARSAAMSGVWELCDDENFRGRCVTLDRNVADLDRYGMTNRVASVRPLGRRGR</sequence>
<evidence type="ECO:0000259" key="4">
    <source>
        <dbReference type="PROSITE" id="PS50915"/>
    </source>
</evidence>
<dbReference type="InterPro" id="IPR001064">
    <property type="entry name" value="Beta/gamma_crystallin"/>
</dbReference>
<dbReference type="PROSITE" id="PS50915">
    <property type="entry name" value="CRYSTALLIN_BETA_GAMMA"/>
    <property type="match status" value="4"/>
</dbReference>
<dbReference type="EMBL" id="QYUP01000087">
    <property type="protein sequence ID" value="RJG19216.1"/>
    <property type="molecule type" value="Genomic_DNA"/>
</dbReference>
<feature type="domain" description="Beta/gamma crystallin 'Greek key'" evidence="4">
    <location>
        <begin position="217"/>
        <end position="257"/>
    </location>
</feature>
<feature type="signal peptide" evidence="3">
    <location>
        <begin position="1"/>
        <end position="23"/>
    </location>
</feature>
<dbReference type="Proteomes" id="UP000284006">
    <property type="component" value="Unassembled WGS sequence"/>
</dbReference>
<name>A0A418Y188_9BURK</name>
<reference evidence="5 6" key="1">
    <citation type="submission" date="2018-09" db="EMBL/GenBank/DDBJ databases">
        <authorList>
            <person name="Zhu H."/>
        </authorList>
    </citation>
    <scope>NUCLEOTIDE SEQUENCE [LARGE SCALE GENOMIC DNA]</scope>
    <source>
        <strain evidence="5 6">K1S02-61</strain>
    </source>
</reference>